<dbReference type="Pfam" id="PF13410">
    <property type="entry name" value="GST_C_2"/>
    <property type="match status" value="1"/>
</dbReference>
<dbReference type="InterPro" id="IPR004045">
    <property type="entry name" value="Glutathione_S-Trfase_N"/>
</dbReference>
<dbReference type="RefSeq" id="WP_167228248.1">
    <property type="nucleotide sequence ID" value="NZ_VUYU01000017.1"/>
</dbReference>
<organism evidence="3 4">
    <name type="scientific">Massilia rubra</name>
    <dbReference type="NCBI Taxonomy" id="2607910"/>
    <lineage>
        <taxon>Bacteria</taxon>
        <taxon>Pseudomonadati</taxon>
        <taxon>Pseudomonadota</taxon>
        <taxon>Betaproteobacteria</taxon>
        <taxon>Burkholderiales</taxon>
        <taxon>Oxalobacteraceae</taxon>
        <taxon>Telluria group</taxon>
        <taxon>Massilia</taxon>
    </lineage>
</organism>
<evidence type="ECO:0000313" key="4">
    <source>
        <dbReference type="Proteomes" id="UP000785613"/>
    </source>
</evidence>
<dbReference type="InterPro" id="IPR010987">
    <property type="entry name" value="Glutathione-S-Trfase_C-like"/>
</dbReference>
<proteinExistence type="predicted"/>
<gene>
    <name evidence="3" type="ORF">F0185_22265</name>
</gene>
<dbReference type="SUPFAM" id="SSF52833">
    <property type="entry name" value="Thioredoxin-like"/>
    <property type="match status" value="1"/>
</dbReference>
<dbReference type="Gene3D" id="1.20.1050.10">
    <property type="match status" value="1"/>
</dbReference>
<dbReference type="SFLD" id="SFLDS00019">
    <property type="entry name" value="Glutathione_Transferase_(cytos"/>
    <property type="match status" value="1"/>
</dbReference>
<sequence length="206" mass="21947">MKLYYSPGACSLAPHIVLCEAGVPHQLIKVDLRRHQLPDGADYYAINPKGGVPAIDIGEGVVLTEGVAVLQYLAERHAPALAPAKGTLERARLHEILNYVSSDYAKAYTPLFYLAEGASRADAQRPVIAKLGYLDSLLADGRAFILGPQFSVADAYLFAVTRWASDFGIGLDAVPALQAYMARVAARAAVQQALLAEGLAVRSAQG</sequence>
<evidence type="ECO:0000313" key="3">
    <source>
        <dbReference type="EMBL" id="NHZ36298.1"/>
    </source>
</evidence>
<evidence type="ECO:0000259" key="2">
    <source>
        <dbReference type="PROSITE" id="PS50405"/>
    </source>
</evidence>
<evidence type="ECO:0000259" key="1">
    <source>
        <dbReference type="PROSITE" id="PS50404"/>
    </source>
</evidence>
<dbReference type="PANTHER" id="PTHR44051:SF8">
    <property type="entry name" value="GLUTATHIONE S-TRANSFERASE GSTA"/>
    <property type="match status" value="1"/>
</dbReference>
<dbReference type="Proteomes" id="UP000785613">
    <property type="component" value="Unassembled WGS sequence"/>
</dbReference>
<dbReference type="InterPro" id="IPR036249">
    <property type="entry name" value="Thioredoxin-like_sf"/>
</dbReference>
<dbReference type="SUPFAM" id="SSF47616">
    <property type="entry name" value="GST C-terminal domain-like"/>
    <property type="match status" value="1"/>
</dbReference>
<protein>
    <submittedName>
        <fullName evidence="3">Glutathione S-transferase</fullName>
    </submittedName>
</protein>
<dbReference type="Gene3D" id="3.40.30.10">
    <property type="entry name" value="Glutaredoxin"/>
    <property type="match status" value="1"/>
</dbReference>
<dbReference type="PROSITE" id="PS50405">
    <property type="entry name" value="GST_CTER"/>
    <property type="match status" value="1"/>
</dbReference>
<dbReference type="Pfam" id="PF13409">
    <property type="entry name" value="GST_N_2"/>
    <property type="match status" value="1"/>
</dbReference>
<accession>A0ABX0LN77</accession>
<dbReference type="EMBL" id="VUYU01000017">
    <property type="protein sequence ID" value="NHZ36298.1"/>
    <property type="molecule type" value="Genomic_DNA"/>
</dbReference>
<dbReference type="CDD" id="cd03057">
    <property type="entry name" value="GST_N_Beta"/>
    <property type="match status" value="1"/>
</dbReference>
<reference evidence="3 4" key="1">
    <citation type="submission" date="2019-09" db="EMBL/GenBank/DDBJ databases">
        <title>Taxonomy of Antarctic Massilia spp.: description of Massilia rubra sp. nov., Massilia aquatica sp. nov., Massilia mucilaginosa sp. nov., Massilia frigida sp. nov. isolated from streams, lakes and regoliths.</title>
        <authorList>
            <person name="Holochova P."/>
            <person name="Sedlacek I."/>
            <person name="Kralova S."/>
            <person name="Maslanova I."/>
            <person name="Busse H.-J."/>
            <person name="Stankova E."/>
            <person name="Vrbovska V."/>
            <person name="Kovarovic V."/>
            <person name="Bartak M."/>
            <person name="Svec P."/>
            <person name="Pantucek R."/>
        </authorList>
    </citation>
    <scope>NUCLEOTIDE SEQUENCE [LARGE SCALE GENOMIC DNA]</scope>
    <source>
        <strain evidence="3 4">CCM 8692</strain>
    </source>
</reference>
<comment type="caution">
    <text evidence="3">The sequence shown here is derived from an EMBL/GenBank/DDBJ whole genome shotgun (WGS) entry which is preliminary data.</text>
</comment>
<dbReference type="CDD" id="cd03188">
    <property type="entry name" value="GST_C_Beta"/>
    <property type="match status" value="1"/>
</dbReference>
<keyword evidence="4" id="KW-1185">Reference proteome</keyword>
<dbReference type="SFLD" id="SFLDG00358">
    <property type="entry name" value="Main_(cytGST)"/>
    <property type="match status" value="1"/>
</dbReference>
<dbReference type="SFLD" id="SFLDG01150">
    <property type="entry name" value="Main.1:_Beta-like"/>
    <property type="match status" value="1"/>
</dbReference>
<name>A0ABX0LN77_9BURK</name>
<dbReference type="PANTHER" id="PTHR44051">
    <property type="entry name" value="GLUTATHIONE S-TRANSFERASE-RELATED"/>
    <property type="match status" value="1"/>
</dbReference>
<dbReference type="PROSITE" id="PS50404">
    <property type="entry name" value="GST_NTER"/>
    <property type="match status" value="1"/>
</dbReference>
<dbReference type="InterPro" id="IPR040079">
    <property type="entry name" value="Glutathione_S-Trfase"/>
</dbReference>
<dbReference type="InterPro" id="IPR036282">
    <property type="entry name" value="Glutathione-S-Trfase_C_sf"/>
</dbReference>
<feature type="domain" description="GST C-terminal" evidence="2">
    <location>
        <begin position="86"/>
        <end position="206"/>
    </location>
</feature>
<feature type="domain" description="GST N-terminal" evidence="1">
    <location>
        <begin position="1"/>
        <end position="81"/>
    </location>
</feature>